<sequence length="162" mass="19273">MNKESLENWLSSLNLKYNKEYWVMKLTMSTVNIEHWFYSRNQLKPEDLKLTLSMGISGDWIAQLERKDRLFIAQWRQSGLTVESQQLKYRRLIPWPKLASYTKFPLIIPALESALDVKFIRHIDISTIGIEPKQYLKKNSKMQQWLKPCADTFGEHMSYEND</sequence>
<accession>A0A1M6ELX5</accession>
<name>A0A1M6ELX5_9FLAO</name>
<dbReference type="EMBL" id="FQYU01000002">
    <property type="protein sequence ID" value="SHI86238.1"/>
    <property type="molecule type" value="Genomic_DNA"/>
</dbReference>
<organism evidence="1 2">
    <name type="scientific">Pseudozobellia thermophila</name>
    <dbReference type="NCBI Taxonomy" id="192903"/>
    <lineage>
        <taxon>Bacteria</taxon>
        <taxon>Pseudomonadati</taxon>
        <taxon>Bacteroidota</taxon>
        <taxon>Flavobacteriia</taxon>
        <taxon>Flavobacteriales</taxon>
        <taxon>Flavobacteriaceae</taxon>
        <taxon>Pseudozobellia</taxon>
    </lineage>
</organism>
<reference evidence="2" key="1">
    <citation type="submission" date="2016-11" db="EMBL/GenBank/DDBJ databases">
        <authorList>
            <person name="Varghese N."/>
            <person name="Submissions S."/>
        </authorList>
    </citation>
    <scope>NUCLEOTIDE SEQUENCE [LARGE SCALE GENOMIC DNA]</scope>
    <source>
        <strain evidence="2">DSM 19858</strain>
    </source>
</reference>
<dbReference type="Proteomes" id="UP000184543">
    <property type="component" value="Unassembled WGS sequence"/>
</dbReference>
<dbReference type="STRING" id="192903.SAMN04488513_10297"/>
<evidence type="ECO:0000313" key="1">
    <source>
        <dbReference type="EMBL" id="SHI86238.1"/>
    </source>
</evidence>
<dbReference type="OrthoDB" id="6636995at2"/>
<dbReference type="AlphaFoldDB" id="A0A1M6ELX5"/>
<protein>
    <submittedName>
        <fullName evidence="1">Uncharacterized protein</fullName>
    </submittedName>
</protein>
<keyword evidence="2" id="KW-1185">Reference proteome</keyword>
<gene>
    <name evidence="1" type="ORF">SAMN04488513_10297</name>
</gene>
<dbReference type="RefSeq" id="WP_072990157.1">
    <property type="nucleotide sequence ID" value="NZ_FQYU01000002.1"/>
</dbReference>
<evidence type="ECO:0000313" key="2">
    <source>
        <dbReference type="Proteomes" id="UP000184543"/>
    </source>
</evidence>
<proteinExistence type="predicted"/>